<gene>
    <name evidence="1" type="ORF">GM661_13790</name>
</gene>
<name>A0A8A7KLI6_9FIRM</name>
<accession>A0A8A7KLI6</accession>
<evidence type="ECO:0000313" key="2">
    <source>
        <dbReference type="Proteomes" id="UP000665020"/>
    </source>
</evidence>
<sequence>MVAPRRKRYNRKQRLTVAENWVPTYEGKNIVKGYSKWFGVDKVCAIAELELLGYEIDPKYKVQILKQYKAKSKAGKKKKREEKSELAPWQDSNFYFIAGYTSGGAPYGITWEEYEKDIKEDNDDKKDDMNNKKLEINVDYDFLNGDIPF</sequence>
<reference evidence="1" key="1">
    <citation type="submission" date="2019-12" db="EMBL/GenBank/DDBJ databases">
        <authorList>
            <person name="zhang j."/>
            <person name="sun C.M."/>
        </authorList>
    </citation>
    <scope>NUCLEOTIDE SEQUENCE</scope>
    <source>
        <strain evidence="1">NS-1</strain>
    </source>
</reference>
<dbReference type="KEGG" id="ifn:GM661_13790"/>
<proteinExistence type="predicted"/>
<dbReference type="Proteomes" id="UP000665020">
    <property type="component" value="Chromosome"/>
</dbReference>
<organism evidence="1 2">
    <name type="scientific">Iocasia fonsfrigidae</name>
    <dbReference type="NCBI Taxonomy" id="2682810"/>
    <lineage>
        <taxon>Bacteria</taxon>
        <taxon>Bacillati</taxon>
        <taxon>Bacillota</taxon>
        <taxon>Clostridia</taxon>
        <taxon>Halanaerobiales</taxon>
        <taxon>Halanaerobiaceae</taxon>
        <taxon>Iocasia</taxon>
    </lineage>
</organism>
<evidence type="ECO:0000313" key="1">
    <source>
        <dbReference type="EMBL" id="QTL98954.1"/>
    </source>
</evidence>
<protein>
    <submittedName>
        <fullName evidence="1">Uncharacterized protein</fullName>
    </submittedName>
</protein>
<dbReference type="EMBL" id="CP046640">
    <property type="protein sequence ID" value="QTL98954.1"/>
    <property type="molecule type" value="Genomic_DNA"/>
</dbReference>
<keyword evidence="2" id="KW-1185">Reference proteome</keyword>
<dbReference type="AlphaFoldDB" id="A0A8A7KLI6"/>